<keyword evidence="5" id="KW-0732">Signal</keyword>
<dbReference type="Gene3D" id="3.30.200.20">
    <property type="entry name" value="Phosphorylase Kinase, domain 1"/>
    <property type="match status" value="1"/>
</dbReference>
<dbReference type="GO" id="GO:0016020">
    <property type="term" value="C:membrane"/>
    <property type="evidence" value="ECO:0007669"/>
    <property type="project" value="UniProtKB-SubCell"/>
</dbReference>
<dbReference type="PROSITE" id="PS00107">
    <property type="entry name" value="PROTEIN_KINASE_ATP"/>
    <property type="match status" value="1"/>
</dbReference>
<accession>U5CL57</accession>
<keyword evidence="3" id="KW-0808">Transferase</keyword>
<evidence type="ECO:0000313" key="16">
    <source>
        <dbReference type="Proteomes" id="UP000017836"/>
    </source>
</evidence>
<comment type="similarity">
    <text evidence="13">Belongs to the protein kinase superfamily.</text>
</comment>
<evidence type="ECO:0000313" key="15">
    <source>
        <dbReference type="EMBL" id="ERM98088.1"/>
    </source>
</evidence>
<evidence type="ECO:0000256" key="3">
    <source>
        <dbReference type="ARBA" id="ARBA00022679"/>
    </source>
</evidence>
<feature type="domain" description="Protein kinase" evidence="14">
    <location>
        <begin position="60"/>
        <end position="344"/>
    </location>
</feature>
<gene>
    <name evidence="15" type="ORF">AMTR_s02905p00001710</name>
</gene>
<proteinExistence type="inferred from homology"/>
<dbReference type="GO" id="GO:0005524">
    <property type="term" value="F:ATP binding"/>
    <property type="evidence" value="ECO:0007669"/>
    <property type="project" value="UniProtKB-UniRule"/>
</dbReference>
<feature type="binding site" evidence="12">
    <location>
        <position position="88"/>
    </location>
    <ligand>
        <name>ATP</name>
        <dbReference type="ChEBI" id="CHEBI:30616"/>
    </ligand>
</feature>
<keyword evidence="16" id="KW-1185">Reference proteome</keyword>
<keyword evidence="10" id="KW-0472">Membrane</keyword>
<comment type="subcellular location">
    <subcellularLocation>
        <location evidence="1">Membrane</location>
        <topology evidence="1">Single-pass type I membrane protein</topology>
    </subcellularLocation>
</comment>
<dbReference type="PROSITE" id="PS50011">
    <property type="entry name" value="PROTEIN_KINASE_DOM"/>
    <property type="match status" value="1"/>
</dbReference>
<dbReference type="InterPro" id="IPR001245">
    <property type="entry name" value="Ser-Thr/Tyr_kinase_cat_dom"/>
</dbReference>
<dbReference type="SMART" id="SM00220">
    <property type="entry name" value="S_TKc"/>
    <property type="match status" value="1"/>
</dbReference>
<evidence type="ECO:0000256" key="5">
    <source>
        <dbReference type="ARBA" id="ARBA00022729"/>
    </source>
</evidence>
<dbReference type="InterPro" id="IPR008271">
    <property type="entry name" value="Ser/Thr_kinase_AS"/>
</dbReference>
<evidence type="ECO:0000256" key="13">
    <source>
        <dbReference type="RuleBase" id="RU000304"/>
    </source>
</evidence>
<keyword evidence="7" id="KW-0418">Kinase</keyword>
<dbReference type="STRING" id="13333.U5CL57"/>
<dbReference type="Gene3D" id="1.10.510.10">
    <property type="entry name" value="Transferase(Phosphotransferase) domain 1"/>
    <property type="match status" value="1"/>
</dbReference>
<dbReference type="OrthoDB" id="4062651at2759"/>
<dbReference type="InterPro" id="IPR045874">
    <property type="entry name" value="LRK10/LRL21-25-like"/>
</dbReference>
<keyword evidence="8 12" id="KW-0067">ATP-binding</keyword>
<evidence type="ECO:0000256" key="4">
    <source>
        <dbReference type="ARBA" id="ARBA00022692"/>
    </source>
</evidence>
<evidence type="ECO:0000256" key="2">
    <source>
        <dbReference type="ARBA" id="ARBA00022527"/>
    </source>
</evidence>
<keyword evidence="2 13" id="KW-0723">Serine/threonine-protein kinase</keyword>
<name>U5CL57_AMBTC</name>
<dbReference type="GO" id="GO:0004674">
    <property type="term" value="F:protein serine/threonine kinase activity"/>
    <property type="evidence" value="ECO:0007669"/>
    <property type="project" value="UniProtKB-KW"/>
</dbReference>
<keyword evidence="11" id="KW-0325">Glycoprotein</keyword>
<keyword evidence="9" id="KW-1133">Transmembrane helix</keyword>
<evidence type="ECO:0000259" key="14">
    <source>
        <dbReference type="PROSITE" id="PS50011"/>
    </source>
</evidence>
<dbReference type="Gramene" id="ERM98088">
    <property type="protein sequence ID" value="ERM98088"/>
    <property type="gene ID" value="AMTR_s02905p00001710"/>
</dbReference>
<keyword evidence="6 12" id="KW-0547">Nucleotide-binding</keyword>
<dbReference type="InterPro" id="IPR011009">
    <property type="entry name" value="Kinase-like_dom_sf"/>
</dbReference>
<dbReference type="PANTHER" id="PTHR27009">
    <property type="entry name" value="RUST RESISTANCE KINASE LR10-RELATED"/>
    <property type="match status" value="1"/>
</dbReference>
<evidence type="ECO:0000256" key="12">
    <source>
        <dbReference type="PROSITE-ProRule" id="PRU10141"/>
    </source>
</evidence>
<dbReference type="KEGG" id="atr:18426084"/>
<dbReference type="HOGENOM" id="CLU_000288_21_4_1"/>
<evidence type="ECO:0000256" key="11">
    <source>
        <dbReference type="ARBA" id="ARBA00023180"/>
    </source>
</evidence>
<feature type="non-terminal residue" evidence="15">
    <location>
        <position position="1"/>
    </location>
</feature>
<dbReference type="EMBL" id="KI395512">
    <property type="protein sequence ID" value="ERM98088.1"/>
    <property type="molecule type" value="Genomic_DNA"/>
</dbReference>
<dbReference type="Proteomes" id="UP000017836">
    <property type="component" value="Unassembled WGS sequence"/>
</dbReference>
<evidence type="ECO:0000256" key="1">
    <source>
        <dbReference type="ARBA" id="ARBA00004479"/>
    </source>
</evidence>
<evidence type="ECO:0000256" key="8">
    <source>
        <dbReference type="ARBA" id="ARBA00022840"/>
    </source>
</evidence>
<dbReference type="SUPFAM" id="SSF56112">
    <property type="entry name" value="Protein kinase-like (PK-like)"/>
    <property type="match status" value="1"/>
</dbReference>
<evidence type="ECO:0000256" key="6">
    <source>
        <dbReference type="ARBA" id="ARBA00022741"/>
    </source>
</evidence>
<protein>
    <recommendedName>
        <fullName evidence="14">Protein kinase domain-containing protein</fullName>
    </recommendedName>
</protein>
<organism evidence="15 16">
    <name type="scientific">Amborella trichopoda</name>
    <dbReference type="NCBI Taxonomy" id="13333"/>
    <lineage>
        <taxon>Eukaryota</taxon>
        <taxon>Viridiplantae</taxon>
        <taxon>Streptophyta</taxon>
        <taxon>Embryophyta</taxon>
        <taxon>Tracheophyta</taxon>
        <taxon>Spermatophyta</taxon>
        <taxon>Magnoliopsida</taxon>
        <taxon>Amborellales</taxon>
        <taxon>Amborellaceae</taxon>
        <taxon>Amborella</taxon>
    </lineage>
</organism>
<dbReference type="Pfam" id="PF07714">
    <property type="entry name" value="PK_Tyr_Ser-Thr"/>
    <property type="match status" value="1"/>
</dbReference>
<evidence type="ECO:0000256" key="7">
    <source>
        <dbReference type="ARBA" id="ARBA00022777"/>
    </source>
</evidence>
<dbReference type="PROSITE" id="PS00108">
    <property type="entry name" value="PROTEIN_KINASE_ST"/>
    <property type="match status" value="1"/>
</dbReference>
<dbReference type="eggNOG" id="ENOG502QR7E">
    <property type="taxonomic scope" value="Eukaryota"/>
</dbReference>
<keyword evidence="4" id="KW-0812">Transmembrane</keyword>
<sequence>VFFLKLGCVFYCCCRRRCSDGNNAISDSQFKPGKIDKFLGDMEKLKPIRFSPQQLSSCTGNYSHLLGAGGFGTVYKGTFPNGVNVAVKVLRGTSVQCIEAQFMAEVSTIGRTHHVNLVRLIGFCFDICMSALVYEYMEKGSLDGFLFGNKEKLGFEKLREIAVGTAKAIAYLHEECQQMIIHYDIKPGNILLDRNFSPKVADFGLAKLCNRDATHVTMTGGRGTPGYAAPELWMPFPITQKCDVYSYGMLLFEIVGRRRNLQASLSESQHWFPRWVWEKFEKGELEEMMIKCVIEEENRGKTERMIMVALWCVQYRPELRPCMSSVVRMLEEGVEIISPPNPFAHLVAGLPAVDMQQFRYTTEETYTESYTGATTAPMTTPTMRRFEISIAST</sequence>
<dbReference type="InterPro" id="IPR000719">
    <property type="entry name" value="Prot_kinase_dom"/>
</dbReference>
<evidence type="ECO:0000256" key="9">
    <source>
        <dbReference type="ARBA" id="ARBA00022989"/>
    </source>
</evidence>
<evidence type="ECO:0000256" key="10">
    <source>
        <dbReference type="ARBA" id="ARBA00023136"/>
    </source>
</evidence>
<dbReference type="AlphaFoldDB" id="U5CL57"/>
<dbReference type="InterPro" id="IPR017441">
    <property type="entry name" value="Protein_kinase_ATP_BS"/>
</dbReference>
<reference evidence="16" key="1">
    <citation type="journal article" date="2013" name="Science">
        <title>The Amborella genome and the evolution of flowering plants.</title>
        <authorList>
            <consortium name="Amborella Genome Project"/>
        </authorList>
    </citation>
    <scope>NUCLEOTIDE SEQUENCE [LARGE SCALE GENOMIC DNA]</scope>
</reference>
<dbReference type="OMA" id="EREDTHM"/>
<dbReference type="FunFam" id="1.10.510.10:FF:000537">
    <property type="entry name" value="Putative receptor-like protein kinase"/>
    <property type="match status" value="1"/>
</dbReference>